<protein>
    <submittedName>
        <fullName evidence="5">Gamma-glutamyltranspeptidase family protein</fullName>
    </submittedName>
</protein>
<dbReference type="Proteomes" id="UP000280228">
    <property type="component" value="Chromosome"/>
</dbReference>
<dbReference type="InterPro" id="IPR043137">
    <property type="entry name" value="GGT_ssub_C"/>
</dbReference>
<dbReference type="Proteomes" id="UP000268436">
    <property type="component" value="Unassembled WGS sequence"/>
</dbReference>
<organism evidence="5 8">
    <name type="scientific">Moraxella catarrhalis</name>
    <name type="common">Branhamella catarrhalis</name>
    <dbReference type="NCBI Taxonomy" id="480"/>
    <lineage>
        <taxon>Bacteria</taxon>
        <taxon>Pseudomonadati</taxon>
        <taxon>Pseudomonadota</taxon>
        <taxon>Gammaproteobacteria</taxon>
        <taxon>Moraxellales</taxon>
        <taxon>Moraxellaceae</taxon>
        <taxon>Moraxella</taxon>
    </lineage>
</organism>
<evidence type="ECO:0000313" key="5">
    <source>
        <dbReference type="EMBL" id="AZQ93973.1"/>
    </source>
</evidence>
<keyword evidence="7" id="KW-1185">Reference proteome</keyword>
<dbReference type="Pfam" id="PF01019">
    <property type="entry name" value="G_glu_transpept"/>
    <property type="match status" value="1"/>
</dbReference>
<keyword evidence="3" id="KW-0378">Hydrolase</keyword>
<dbReference type="AlphaFoldDB" id="A0A3Q9GCK6"/>
<name>A0A3Q9GCK6_MORCA</name>
<dbReference type="GO" id="GO:0016787">
    <property type="term" value="F:hydrolase activity"/>
    <property type="evidence" value="ECO:0007669"/>
    <property type="project" value="UniProtKB-KW"/>
</dbReference>
<evidence type="ECO:0000256" key="2">
    <source>
        <dbReference type="ARBA" id="ARBA00022679"/>
    </source>
</evidence>
<sequence length="205" mass="22308">MQKALHTGKYAQNIVSVVQNAKDNPGQLSLQDLSDYQVVERPPVCVTYRIYEVCGMSAPSSGIAVGQILGILNEFSPNQVGCDAEGLRLLGDASRLAFADRDVYLGDPDFVPVPIRQLISKDDLKHRSQLLKQSDKALPSVSAGDFIHEWVSSQAIELPSTSHISIVDKAGNVLSMTTSIENAFGSTLMANGYWLNFDGKWLPAE</sequence>
<dbReference type="InterPro" id="IPR051792">
    <property type="entry name" value="GGT_bact"/>
</dbReference>
<keyword evidence="4" id="KW-0865">Zymogen</keyword>
<dbReference type="RefSeq" id="WP_259454965.1">
    <property type="nucleotide sequence ID" value="NZ_CP034662.1"/>
</dbReference>
<reference evidence="7 8" key="1">
    <citation type="submission" date="2018-12" db="EMBL/GenBank/DDBJ databases">
        <title>Persistence of Moraxella catarrhalis in Chronic Obstructive Pulmonary Disease and Regulation of the Hag/MID Adhesin.</title>
        <authorList>
            <person name="Murphy T."/>
            <person name="Zhao X."/>
            <person name="Vyas G."/>
            <person name="Aluvathingal J."/>
            <person name="Nadendla S."/>
            <person name="Tallon L."/>
            <person name="Tettelin H."/>
        </authorList>
    </citation>
    <scope>NUCLEOTIDE SEQUENCE [LARGE SCALE GENOMIC DNA]</scope>
    <source>
        <strain evidence="6 7">173P27B1</strain>
        <strain evidence="5 8">46P58B1</strain>
    </source>
</reference>
<dbReference type="PRINTS" id="PR01210">
    <property type="entry name" value="GGTRANSPTASE"/>
</dbReference>
<dbReference type="PANTHER" id="PTHR43199">
    <property type="entry name" value="GLUTATHIONE HYDROLASE"/>
    <property type="match status" value="1"/>
</dbReference>
<dbReference type="EMBL" id="RYER01000021">
    <property type="protein sequence ID" value="RUO13480.1"/>
    <property type="molecule type" value="Genomic_DNA"/>
</dbReference>
<dbReference type="PANTHER" id="PTHR43199:SF1">
    <property type="entry name" value="GLUTATHIONE HYDROLASE PROENZYME"/>
    <property type="match status" value="1"/>
</dbReference>
<dbReference type="InterPro" id="IPR029055">
    <property type="entry name" value="Ntn_hydrolases_N"/>
</dbReference>
<dbReference type="GO" id="GO:0016740">
    <property type="term" value="F:transferase activity"/>
    <property type="evidence" value="ECO:0007669"/>
    <property type="project" value="UniProtKB-KW"/>
</dbReference>
<evidence type="ECO:0000256" key="3">
    <source>
        <dbReference type="ARBA" id="ARBA00022801"/>
    </source>
</evidence>
<accession>A0A3Q9GCK6</accession>
<keyword evidence="2" id="KW-0808">Transferase</keyword>
<evidence type="ECO:0000256" key="1">
    <source>
        <dbReference type="ARBA" id="ARBA00009381"/>
    </source>
</evidence>
<comment type="similarity">
    <text evidence="1">Belongs to the gamma-glutamyltransferase family.</text>
</comment>
<evidence type="ECO:0000256" key="4">
    <source>
        <dbReference type="ARBA" id="ARBA00023145"/>
    </source>
</evidence>
<dbReference type="Gene3D" id="1.10.246.130">
    <property type="match status" value="1"/>
</dbReference>
<evidence type="ECO:0000313" key="6">
    <source>
        <dbReference type="EMBL" id="RUO13480.1"/>
    </source>
</evidence>
<dbReference type="Gene3D" id="3.60.20.40">
    <property type="match status" value="1"/>
</dbReference>
<dbReference type="EMBL" id="CP034662">
    <property type="protein sequence ID" value="AZQ93973.1"/>
    <property type="molecule type" value="Genomic_DNA"/>
</dbReference>
<proteinExistence type="inferred from homology"/>
<dbReference type="InterPro" id="IPR043138">
    <property type="entry name" value="GGT_lsub"/>
</dbReference>
<dbReference type="SUPFAM" id="SSF56235">
    <property type="entry name" value="N-terminal nucleophile aminohydrolases (Ntn hydrolases)"/>
    <property type="match status" value="1"/>
</dbReference>
<evidence type="ECO:0000313" key="8">
    <source>
        <dbReference type="Proteomes" id="UP000280228"/>
    </source>
</evidence>
<gene>
    <name evidence="5" type="ORF">EJK53_0637</name>
    <name evidence="6" type="ORF">EJK54_0246</name>
</gene>
<evidence type="ECO:0000313" key="7">
    <source>
        <dbReference type="Proteomes" id="UP000268436"/>
    </source>
</evidence>